<feature type="non-terminal residue" evidence="1">
    <location>
        <position position="1"/>
    </location>
</feature>
<dbReference type="EMBL" id="CAJVCH010498097">
    <property type="protein sequence ID" value="CAG7821036.1"/>
    <property type="molecule type" value="Genomic_DNA"/>
</dbReference>
<name>A0A8J2PAH9_9HEXA</name>
<dbReference type="AlphaFoldDB" id="A0A8J2PAH9"/>
<keyword evidence="2" id="KW-1185">Reference proteome</keyword>
<evidence type="ECO:0000313" key="2">
    <source>
        <dbReference type="Proteomes" id="UP000708208"/>
    </source>
</evidence>
<gene>
    <name evidence="1" type="ORF">AFUS01_LOCUS31396</name>
</gene>
<protein>
    <submittedName>
        <fullName evidence="1">Uncharacterized protein</fullName>
    </submittedName>
</protein>
<dbReference type="Proteomes" id="UP000708208">
    <property type="component" value="Unassembled WGS sequence"/>
</dbReference>
<organism evidence="1 2">
    <name type="scientific">Allacma fusca</name>
    <dbReference type="NCBI Taxonomy" id="39272"/>
    <lineage>
        <taxon>Eukaryota</taxon>
        <taxon>Metazoa</taxon>
        <taxon>Ecdysozoa</taxon>
        <taxon>Arthropoda</taxon>
        <taxon>Hexapoda</taxon>
        <taxon>Collembola</taxon>
        <taxon>Symphypleona</taxon>
        <taxon>Sminthuridae</taxon>
        <taxon>Allacma</taxon>
    </lineage>
</organism>
<accession>A0A8J2PAH9</accession>
<sequence length="179" mass="20321">FELIEKIGSMHSTKNISRPSSNRRLFFIPWPSEDTSGGGNVLSLLNSKTELLQYALHIRQDVEVYILIWTTDDSGRQFVTNVAEIFSIRSTVAVIQPIGVSKNVVNDSSGVFRIDTEDLLQLSVRRKDFHGVLFHVLAQQDDFYKPEVDVRKFQNGSVYFASGSSLQIFFDLMLMLNLT</sequence>
<reference evidence="1" key="1">
    <citation type="submission" date="2021-06" db="EMBL/GenBank/DDBJ databases">
        <authorList>
            <person name="Hodson N. C."/>
            <person name="Mongue J. A."/>
            <person name="Jaron S. K."/>
        </authorList>
    </citation>
    <scope>NUCLEOTIDE SEQUENCE</scope>
</reference>
<evidence type="ECO:0000313" key="1">
    <source>
        <dbReference type="EMBL" id="CAG7821036.1"/>
    </source>
</evidence>
<comment type="caution">
    <text evidence="1">The sequence shown here is derived from an EMBL/GenBank/DDBJ whole genome shotgun (WGS) entry which is preliminary data.</text>
</comment>
<proteinExistence type="predicted"/>